<dbReference type="GO" id="GO:0003677">
    <property type="term" value="F:DNA binding"/>
    <property type="evidence" value="ECO:0007669"/>
    <property type="project" value="UniProtKB-KW"/>
</dbReference>
<feature type="domain" description="HEPN" evidence="1">
    <location>
        <begin position="33"/>
        <end position="150"/>
    </location>
</feature>
<accession>A0AAQ4CTL7</accession>
<dbReference type="PROSITE" id="PS50910">
    <property type="entry name" value="HEPN"/>
    <property type="match status" value="1"/>
</dbReference>
<keyword evidence="3" id="KW-1185">Reference proteome</keyword>
<dbReference type="KEGG" id="scas:SACC_21650"/>
<gene>
    <name evidence="2" type="ORF">SACC_21650</name>
</gene>
<dbReference type="EMBL" id="AP025226">
    <property type="protein sequence ID" value="BDB99148.1"/>
    <property type="molecule type" value="Genomic_DNA"/>
</dbReference>
<proteinExistence type="predicted"/>
<dbReference type="Pfam" id="PF05168">
    <property type="entry name" value="HEPN"/>
    <property type="match status" value="1"/>
</dbReference>
<organism evidence="2 3">
    <name type="scientific">Saccharolobus caldissimus</name>
    <dbReference type="NCBI Taxonomy" id="1702097"/>
    <lineage>
        <taxon>Archaea</taxon>
        <taxon>Thermoproteota</taxon>
        <taxon>Thermoprotei</taxon>
        <taxon>Sulfolobales</taxon>
        <taxon>Sulfolobaceae</taxon>
        <taxon>Saccharolobus</taxon>
    </lineage>
</organism>
<protein>
    <submittedName>
        <fullName evidence="2">DNA-binding protein</fullName>
    </submittedName>
</protein>
<evidence type="ECO:0000313" key="3">
    <source>
        <dbReference type="Proteomes" id="UP001319921"/>
    </source>
</evidence>
<dbReference type="InterPro" id="IPR007842">
    <property type="entry name" value="HEPN_dom"/>
</dbReference>
<evidence type="ECO:0000313" key="2">
    <source>
        <dbReference type="EMBL" id="BDB99148.1"/>
    </source>
</evidence>
<dbReference type="SMART" id="SM00748">
    <property type="entry name" value="HEPN"/>
    <property type="match status" value="1"/>
</dbReference>
<name>A0AAQ4CTL7_9CREN</name>
<dbReference type="Gene3D" id="1.20.120.330">
    <property type="entry name" value="Nucleotidyltransferases domain 2"/>
    <property type="match status" value="1"/>
</dbReference>
<dbReference type="SUPFAM" id="SSF81593">
    <property type="entry name" value="Nucleotidyltransferase substrate binding subunit/domain"/>
    <property type="match status" value="1"/>
</dbReference>
<dbReference type="AlphaFoldDB" id="A0AAQ4CTL7"/>
<reference evidence="2 3" key="1">
    <citation type="journal article" date="2022" name="Microbiol. Resour. Announc.">
        <title>Complete Genome Sequence of the Hyperthermophilic and Acidophilic Archaeon Saccharolobus caldissimus Strain HS-3T.</title>
        <authorList>
            <person name="Sakai H.D."/>
            <person name="Kurosawa N."/>
        </authorList>
    </citation>
    <scope>NUCLEOTIDE SEQUENCE [LARGE SCALE GENOMIC DNA]</scope>
    <source>
        <strain evidence="2 3">JCM32116</strain>
    </source>
</reference>
<keyword evidence="2" id="KW-0238">DNA-binding</keyword>
<dbReference type="Proteomes" id="UP001319921">
    <property type="component" value="Chromosome"/>
</dbReference>
<evidence type="ECO:0000259" key="1">
    <source>
        <dbReference type="PROSITE" id="PS50910"/>
    </source>
</evidence>
<sequence>MGKHYIKHSFENKLNIYITLLLTVSYNIAEEFLRRAKDYLKASELSFEHSFYEASALNSEVSAQLSLKGLLFKLGIEPPRTHGIRELLSLIYAKLGDQRISDFTKKNREKLIILENVRGKSQYGLPPVSRDEAEIALITAREILKLVESLWNL</sequence>